<keyword evidence="3" id="KW-0067">ATP-binding</keyword>
<dbReference type="Gene3D" id="3.30.450.90">
    <property type="match status" value="1"/>
</dbReference>
<dbReference type="InterPro" id="IPR001482">
    <property type="entry name" value="T2SS/T4SS_dom"/>
</dbReference>
<dbReference type="GO" id="GO:0005524">
    <property type="term" value="F:ATP binding"/>
    <property type="evidence" value="ECO:0007669"/>
    <property type="project" value="UniProtKB-KW"/>
</dbReference>
<dbReference type="Proteomes" id="UP000178724">
    <property type="component" value="Unassembled WGS sequence"/>
</dbReference>
<evidence type="ECO:0000256" key="1">
    <source>
        <dbReference type="ARBA" id="ARBA00006611"/>
    </source>
</evidence>
<evidence type="ECO:0000313" key="6">
    <source>
        <dbReference type="Proteomes" id="UP000178724"/>
    </source>
</evidence>
<reference evidence="5 6" key="1">
    <citation type="journal article" date="2016" name="Nat. Commun.">
        <title>Thousands of microbial genomes shed light on interconnected biogeochemical processes in an aquifer system.</title>
        <authorList>
            <person name="Anantharaman K."/>
            <person name="Brown C.T."/>
            <person name="Hug L.A."/>
            <person name="Sharon I."/>
            <person name="Castelle C.J."/>
            <person name="Probst A.J."/>
            <person name="Thomas B.C."/>
            <person name="Singh A."/>
            <person name="Wilkins M.J."/>
            <person name="Karaoz U."/>
            <person name="Brodie E.L."/>
            <person name="Williams K.H."/>
            <person name="Hubbard S.S."/>
            <person name="Banfield J.F."/>
        </authorList>
    </citation>
    <scope>NUCLEOTIDE SEQUENCE [LARGE SCALE GENOMIC DNA]</scope>
</reference>
<evidence type="ECO:0000256" key="3">
    <source>
        <dbReference type="ARBA" id="ARBA00022840"/>
    </source>
</evidence>
<dbReference type="GO" id="GO:0005886">
    <property type="term" value="C:plasma membrane"/>
    <property type="evidence" value="ECO:0007669"/>
    <property type="project" value="TreeGrafter"/>
</dbReference>
<comment type="caution">
    <text evidence="5">The sequence shown here is derived from an EMBL/GenBank/DDBJ whole genome shotgun (WGS) entry which is preliminary data.</text>
</comment>
<evidence type="ECO:0000259" key="4">
    <source>
        <dbReference type="PROSITE" id="PS00662"/>
    </source>
</evidence>
<dbReference type="PANTHER" id="PTHR30258:SF2">
    <property type="entry name" value="COMG OPERON PROTEIN 1"/>
    <property type="match status" value="1"/>
</dbReference>
<evidence type="ECO:0000313" key="5">
    <source>
        <dbReference type="EMBL" id="OGB89291.1"/>
    </source>
</evidence>
<dbReference type="Pfam" id="PF00437">
    <property type="entry name" value="T2SSE"/>
    <property type="match status" value="1"/>
</dbReference>
<dbReference type="SMART" id="SM00382">
    <property type="entry name" value="AAA"/>
    <property type="match status" value="1"/>
</dbReference>
<gene>
    <name evidence="5" type="ORF">A2625_03895</name>
</gene>
<evidence type="ECO:0000256" key="2">
    <source>
        <dbReference type="ARBA" id="ARBA00022741"/>
    </source>
</evidence>
<dbReference type="CDD" id="cd01129">
    <property type="entry name" value="PulE-GspE-like"/>
    <property type="match status" value="1"/>
</dbReference>
<feature type="domain" description="Bacterial type II secretion system protein E" evidence="4">
    <location>
        <begin position="206"/>
        <end position="220"/>
    </location>
</feature>
<keyword evidence="2" id="KW-0547">Nucleotide-binding</keyword>
<dbReference type="Gene3D" id="3.40.50.300">
    <property type="entry name" value="P-loop containing nucleotide triphosphate hydrolases"/>
    <property type="match status" value="1"/>
</dbReference>
<proteinExistence type="inferred from homology"/>
<comment type="similarity">
    <text evidence="1">Belongs to the GSP E family.</text>
</comment>
<dbReference type="EMBL" id="METM01000027">
    <property type="protein sequence ID" value="OGB89291.1"/>
    <property type="molecule type" value="Genomic_DNA"/>
</dbReference>
<accession>A0A1F4Q036</accession>
<dbReference type="AlphaFoldDB" id="A0A1F4Q036"/>
<dbReference type="GO" id="GO:0016887">
    <property type="term" value="F:ATP hydrolysis activity"/>
    <property type="evidence" value="ECO:0007669"/>
    <property type="project" value="TreeGrafter"/>
</dbReference>
<organism evidence="5 6">
    <name type="scientific">candidate division WOR-1 bacterium RIFCSPHIGHO2_01_FULL_53_15</name>
    <dbReference type="NCBI Taxonomy" id="1802564"/>
    <lineage>
        <taxon>Bacteria</taxon>
        <taxon>Bacillati</taxon>
        <taxon>Saganbacteria</taxon>
    </lineage>
</organism>
<dbReference type="InterPro" id="IPR003593">
    <property type="entry name" value="AAA+_ATPase"/>
</dbReference>
<protein>
    <recommendedName>
        <fullName evidence="4">Bacterial type II secretion system protein E domain-containing protein</fullName>
    </recommendedName>
</protein>
<dbReference type="PANTHER" id="PTHR30258">
    <property type="entry name" value="TYPE II SECRETION SYSTEM PROTEIN GSPE-RELATED"/>
    <property type="match status" value="1"/>
</dbReference>
<dbReference type="PROSITE" id="PS00662">
    <property type="entry name" value="T2SP_E"/>
    <property type="match status" value="1"/>
</dbReference>
<dbReference type="InterPro" id="IPR027417">
    <property type="entry name" value="P-loop_NTPase"/>
</dbReference>
<name>A0A1F4Q036_UNCSA</name>
<dbReference type="SUPFAM" id="SSF52540">
    <property type="entry name" value="P-loop containing nucleoside triphosphate hydrolases"/>
    <property type="match status" value="1"/>
</dbReference>
<sequence length="330" mass="36380">METNGVTELFDEILAKALGMSASDIHIEPREDFVRVRYRVDGLLQEAPPVNKVRQAALISRVKVMVNLDIAETRLPQDGRTDLKIGKSHIDLRVSTLPTIHGEKIVLRLLNRRQAHLKLEELGMEKDSLDAYKSIIAKKTGLVLVTGPTGSGKTTTLYATLAELNSKEVNIMTVEDPVEYQLPGINQIQVNNKSGLTFARGLRSILRQDPDIIMIGEIRDLETARVAIQSALTGHLVFSTLHTNDAPSAVTRLMEMGIEKYLVEATVLGVVAQRLVRKTAPAGYKGRLGIYAVMTGFAPQAGMRSLRDDALLKVKRGLTNVEEIDRVLSL</sequence>